<protein>
    <submittedName>
        <fullName evidence="1">Uncharacterized protein</fullName>
    </submittedName>
</protein>
<organism evidence="1 2">
    <name type="scientific">Psychrobacter glaciei</name>
    <dbReference type="NCBI Taxonomy" id="619771"/>
    <lineage>
        <taxon>Bacteria</taxon>
        <taxon>Pseudomonadati</taxon>
        <taxon>Pseudomonadota</taxon>
        <taxon>Gammaproteobacteria</taxon>
        <taxon>Moraxellales</taxon>
        <taxon>Moraxellaceae</taxon>
        <taxon>Psychrobacter</taxon>
    </lineage>
</organism>
<dbReference type="Proteomes" id="UP000610203">
    <property type="component" value="Unassembled WGS sequence"/>
</dbReference>
<comment type="caution">
    <text evidence="1">The sequence shown here is derived from an EMBL/GenBank/DDBJ whole genome shotgun (WGS) entry which is preliminary data.</text>
</comment>
<sequence length="75" mass="8692">MKTYIENNRNIMRKQHNKDSFGIKDGVAGSWATPNYLTVQSREYVPGSKQHLENVARQLSRSVEAYKRELEDSYG</sequence>
<evidence type="ECO:0000313" key="1">
    <source>
        <dbReference type="EMBL" id="GHD25952.1"/>
    </source>
</evidence>
<evidence type="ECO:0000313" key="2">
    <source>
        <dbReference type="Proteomes" id="UP000610203"/>
    </source>
</evidence>
<proteinExistence type="predicted"/>
<reference evidence="2" key="1">
    <citation type="journal article" date="2019" name="Int. J. Syst. Evol. Microbiol.">
        <title>The Global Catalogue of Microorganisms (GCM) 10K type strain sequencing project: providing services to taxonomists for standard genome sequencing and annotation.</title>
        <authorList>
            <consortium name="The Broad Institute Genomics Platform"/>
            <consortium name="The Broad Institute Genome Sequencing Center for Infectious Disease"/>
            <person name="Wu L."/>
            <person name="Ma J."/>
        </authorList>
    </citation>
    <scope>NUCLEOTIDE SEQUENCE [LARGE SCALE GENOMIC DNA]</scope>
    <source>
        <strain evidence="2">KCTC 42280</strain>
    </source>
</reference>
<dbReference type="EMBL" id="BMZR01000001">
    <property type="protein sequence ID" value="GHD25952.1"/>
    <property type="molecule type" value="Genomic_DNA"/>
</dbReference>
<gene>
    <name evidence="1" type="ORF">GCM10016272_02330</name>
</gene>
<dbReference type="RefSeq" id="WP_189580506.1">
    <property type="nucleotide sequence ID" value="NZ_BMZR01000001.1"/>
</dbReference>
<keyword evidence="2" id="KW-1185">Reference proteome</keyword>
<accession>A0ABQ3GNR1</accession>
<name>A0ABQ3GNR1_9GAMM</name>